<evidence type="ECO:0000256" key="1">
    <source>
        <dbReference type="ARBA" id="ARBA00006974"/>
    </source>
</evidence>
<dbReference type="AlphaFoldDB" id="A0A7J8UGN3"/>
<evidence type="ECO:0000256" key="3">
    <source>
        <dbReference type="ARBA" id="ARBA00022604"/>
    </source>
</evidence>
<reference evidence="4 5" key="1">
    <citation type="journal article" date="2019" name="Genome Biol. Evol.">
        <title>Insights into the evolution of the New World diploid cottons (Gossypium, subgenus Houzingenia) based on genome sequencing.</title>
        <authorList>
            <person name="Grover C.E."/>
            <person name="Arick M.A. 2nd"/>
            <person name="Thrash A."/>
            <person name="Conover J.L."/>
            <person name="Sanders W.S."/>
            <person name="Peterson D.G."/>
            <person name="Frelichowski J.E."/>
            <person name="Scheffler J.A."/>
            <person name="Scheffler B.E."/>
            <person name="Wendel J.F."/>
        </authorList>
    </citation>
    <scope>NUCLEOTIDE SEQUENCE [LARGE SCALE GENOMIC DNA]</scope>
    <source>
        <strain evidence="4">57</strain>
        <tissue evidence="4">Leaf</tissue>
    </source>
</reference>
<protein>
    <recommendedName>
        <fullName evidence="6">Auxin-responsive family protein</fullName>
    </recommendedName>
</protein>
<organism evidence="4 5">
    <name type="scientific">Gossypium klotzschianum</name>
    <dbReference type="NCBI Taxonomy" id="34286"/>
    <lineage>
        <taxon>Eukaryota</taxon>
        <taxon>Viridiplantae</taxon>
        <taxon>Streptophyta</taxon>
        <taxon>Embryophyta</taxon>
        <taxon>Tracheophyta</taxon>
        <taxon>Spermatophyta</taxon>
        <taxon>Magnoliopsida</taxon>
        <taxon>eudicotyledons</taxon>
        <taxon>Gunneridae</taxon>
        <taxon>Pentapetalae</taxon>
        <taxon>rosids</taxon>
        <taxon>malvids</taxon>
        <taxon>Malvales</taxon>
        <taxon>Malvaceae</taxon>
        <taxon>Malvoideae</taxon>
        <taxon>Gossypium</taxon>
    </lineage>
</organism>
<keyword evidence="2" id="KW-0217">Developmental protein</keyword>
<dbReference type="PANTHER" id="PTHR31175:SF65">
    <property type="entry name" value="AUXIN-RESPONSIVE PROTEIN SAUR66-LIKE"/>
    <property type="match status" value="1"/>
</dbReference>
<name>A0A7J8UGN3_9ROSI</name>
<evidence type="ECO:0000313" key="4">
    <source>
        <dbReference type="EMBL" id="MBA0649530.1"/>
    </source>
</evidence>
<comment type="caution">
    <text evidence="4">The sequence shown here is derived from an EMBL/GenBank/DDBJ whole genome shotgun (WGS) entry which is preliminary data.</text>
</comment>
<dbReference type="Pfam" id="PF02519">
    <property type="entry name" value="Auxin_inducible"/>
    <property type="match status" value="2"/>
</dbReference>
<dbReference type="InterPro" id="IPR003676">
    <property type="entry name" value="SAUR_fam"/>
</dbReference>
<dbReference type="EMBL" id="JABFAB010000005">
    <property type="protein sequence ID" value="MBA0649530.1"/>
    <property type="molecule type" value="Genomic_DNA"/>
</dbReference>
<gene>
    <name evidence="4" type="ORF">Goklo_017083</name>
</gene>
<dbReference type="PANTHER" id="PTHR31175">
    <property type="entry name" value="AUXIN-RESPONSIVE FAMILY PROTEIN"/>
    <property type="match status" value="1"/>
</dbReference>
<evidence type="ECO:0000313" key="5">
    <source>
        <dbReference type="Proteomes" id="UP000593573"/>
    </source>
</evidence>
<dbReference type="Proteomes" id="UP000593573">
    <property type="component" value="Unassembled WGS sequence"/>
</dbReference>
<dbReference type="OrthoDB" id="1936278at2759"/>
<accession>A0A7J8UGN3</accession>
<evidence type="ECO:0000256" key="2">
    <source>
        <dbReference type="ARBA" id="ARBA00022473"/>
    </source>
</evidence>
<dbReference type="GO" id="GO:0009733">
    <property type="term" value="P:response to auxin"/>
    <property type="evidence" value="ECO:0007669"/>
    <property type="project" value="InterPro"/>
</dbReference>
<sequence>MICARKLIKLARKWKKLAAIKRKRITFSNTSSMVEEGHFVVYSADEKRFMLPLEYLKNEIVMELFNLAEEEFGIPSNGHLKLPFDSTFMEYAIELIKRKASKEVEKALIMSILSASMAVVLLPALRHEQQNPTYSYMTAAPSPLFGPFLRKHKTQLQLGGMARKWQKLAAIGRRRITSSLVDKGHFVIYTIDQKRFVIPLAYLRNTIFVELLKMSEEEFGLPSDGPITLPCDSVAMNYILSLLQRSLAKYLEKAVLNSVASYRCSSNASYCHQAHTDQQSLVYGF</sequence>
<comment type="similarity">
    <text evidence="1">Belongs to the ARG7 family.</text>
</comment>
<proteinExistence type="inferred from homology"/>
<keyword evidence="3" id="KW-0341">Growth regulation</keyword>
<evidence type="ECO:0008006" key="6">
    <source>
        <dbReference type="Google" id="ProtNLM"/>
    </source>
</evidence>
<keyword evidence="5" id="KW-1185">Reference proteome</keyword>